<keyword evidence="6" id="KW-0146">Chitin degradation</keyword>
<dbReference type="Pfam" id="PF01607">
    <property type="entry name" value="CBM_14"/>
    <property type="match status" value="2"/>
</dbReference>
<evidence type="ECO:0000256" key="1">
    <source>
        <dbReference type="ARBA" id="ARBA00000822"/>
    </source>
</evidence>
<evidence type="ECO:0000256" key="5">
    <source>
        <dbReference type="ARBA" id="ARBA00022737"/>
    </source>
</evidence>
<evidence type="ECO:0000256" key="9">
    <source>
        <dbReference type="SAM" id="SignalP"/>
    </source>
</evidence>
<dbReference type="OrthoDB" id="6020543at2759"/>
<reference evidence="12" key="1">
    <citation type="submission" date="2025-08" db="UniProtKB">
        <authorList>
            <consortium name="RefSeq"/>
        </authorList>
    </citation>
    <scope>IDENTIFICATION</scope>
    <source>
        <tissue evidence="12">Gonad</tissue>
    </source>
</reference>
<feature type="chain" id="PRO_5027806041" description="chitinase" evidence="9">
    <location>
        <begin position="19"/>
        <end position="226"/>
    </location>
</feature>
<evidence type="ECO:0000313" key="12">
    <source>
        <dbReference type="RefSeq" id="XP_019625041.1"/>
    </source>
</evidence>
<dbReference type="KEGG" id="bbel:109470518"/>
<dbReference type="EC" id="3.2.1.14" evidence="2"/>
<protein>
    <recommendedName>
        <fullName evidence="2">chitinase</fullName>
        <ecNumber evidence="2">3.2.1.14</ecNumber>
    </recommendedName>
</protein>
<dbReference type="PANTHER" id="PTHR23301:SF0">
    <property type="entry name" value="CHITIN-BINDING TYPE-2 DOMAIN-CONTAINING PROTEIN-RELATED"/>
    <property type="match status" value="1"/>
</dbReference>
<dbReference type="InterPro" id="IPR036508">
    <property type="entry name" value="Chitin-bd_dom_sf"/>
</dbReference>
<dbReference type="GO" id="GO:0008061">
    <property type="term" value="F:chitin binding"/>
    <property type="evidence" value="ECO:0007669"/>
    <property type="project" value="UniProtKB-KW"/>
</dbReference>
<evidence type="ECO:0000256" key="7">
    <source>
        <dbReference type="ARBA" id="ARBA00023157"/>
    </source>
</evidence>
<keyword evidence="6" id="KW-0119">Carbohydrate metabolism</keyword>
<keyword evidence="5" id="KW-0677">Repeat</keyword>
<sequence>MSFRCVAAILLYVVVANGAKLSPLKDEMERFIHSWAVYSPVQTDSNDGEGSGGNVIEAFTCSLRQPGLYSDPQDCHSYYECVAGFDTPFHRACAMGWSDGPHPVFDQAAQRCDWPMNVAGPCGTKDSRCADKAPGNYPVPGSCTQYYKCFPGLVQGLDGECPDGTVFHPEMMACNWPWAVPAPCGVSSSLYMDGLQLALGHTGALRGEDCMSARLLSVPSFIFGKS</sequence>
<dbReference type="GO" id="GO:0006032">
    <property type="term" value="P:chitin catabolic process"/>
    <property type="evidence" value="ECO:0007669"/>
    <property type="project" value="UniProtKB-KW"/>
</dbReference>
<dbReference type="Proteomes" id="UP000515135">
    <property type="component" value="Unplaced"/>
</dbReference>
<keyword evidence="11" id="KW-1185">Reference proteome</keyword>
<evidence type="ECO:0000256" key="3">
    <source>
        <dbReference type="ARBA" id="ARBA00022669"/>
    </source>
</evidence>
<feature type="signal peptide" evidence="9">
    <location>
        <begin position="1"/>
        <end position="18"/>
    </location>
</feature>
<evidence type="ECO:0000313" key="11">
    <source>
        <dbReference type="Proteomes" id="UP000515135"/>
    </source>
</evidence>
<name>A0A6P4Z611_BRABE</name>
<keyword evidence="8" id="KW-0325">Glycoprotein</keyword>
<dbReference type="GO" id="GO:0008843">
    <property type="term" value="F:endochitinase activity"/>
    <property type="evidence" value="ECO:0007669"/>
    <property type="project" value="UniProtKB-EC"/>
</dbReference>
<dbReference type="SUPFAM" id="SSF57625">
    <property type="entry name" value="Invertebrate chitin-binding proteins"/>
    <property type="match status" value="2"/>
</dbReference>
<evidence type="ECO:0000256" key="2">
    <source>
        <dbReference type="ARBA" id="ARBA00012729"/>
    </source>
</evidence>
<evidence type="ECO:0000256" key="6">
    <source>
        <dbReference type="ARBA" id="ARBA00023024"/>
    </source>
</evidence>
<keyword evidence="7" id="KW-1015">Disulfide bond</keyword>
<evidence type="ECO:0000256" key="8">
    <source>
        <dbReference type="ARBA" id="ARBA00023180"/>
    </source>
</evidence>
<evidence type="ECO:0000256" key="4">
    <source>
        <dbReference type="ARBA" id="ARBA00022729"/>
    </source>
</evidence>
<proteinExistence type="predicted"/>
<dbReference type="GO" id="GO:0005576">
    <property type="term" value="C:extracellular region"/>
    <property type="evidence" value="ECO:0007669"/>
    <property type="project" value="InterPro"/>
</dbReference>
<dbReference type="GeneID" id="109470518"/>
<feature type="domain" description="Chitin-binding type-2" evidence="10">
    <location>
        <begin position="58"/>
        <end position="124"/>
    </location>
</feature>
<comment type="catalytic activity">
    <reaction evidence="1">
        <text>Random endo-hydrolysis of N-acetyl-beta-D-glucosaminide (1-&gt;4)-beta-linkages in chitin and chitodextrins.</text>
        <dbReference type="EC" id="3.2.1.14"/>
    </reaction>
</comment>
<dbReference type="PROSITE" id="PS50940">
    <property type="entry name" value="CHIT_BIND_II"/>
    <property type="match status" value="2"/>
</dbReference>
<organism evidence="11 12">
    <name type="scientific">Branchiostoma belcheri</name>
    <name type="common">Amphioxus</name>
    <dbReference type="NCBI Taxonomy" id="7741"/>
    <lineage>
        <taxon>Eukaryota</taxon>
        <taxon>Metazoa</taxon>
        <taxon>Chordata</taxon>
        <taxon>Cephalochordata</taxon>
        <taxon>Leptocardii</taxon>
        <taxon>Amphioxiformes</taxon>
        <taxon>Branchiostomatidae</taxon>
        <taxon>Branchiostoma</taxon>
    </lineage>
</organism>
<keyword evidence="6" id="KW-0624">Polysaccharide degradation</keyword>
<feature type="domain" description="Chitin-binding type-2" evidence="10">
    <location>
        <begin position="126"/>
        <end position="186"/>
    </location>
</feature>
<accession>A0A6P4Z611</accession>
<dbReference type="Gene3D" id="2.170.140.10">
    <property type="entry name" value="Chitin binding domain"/>
    <property type="match status" value="2"/>
</dbReference>
<dbReference type="PANTHER" id="PTHR23301">
    <property type="entry name" value="CHITIN BINDING PERITROPHIN-A"/>
    <property type="match status" value="1"/>
</dbReference>
<dbReference type="InterPro" id="IPR002557">
    <property type="entry name" value="Chitin-bd_dom"/>
</dbReference>
<keyword evidence="4 9" id="KW-0732">Signal</keyword>
<gene>
    <name evidence="12" type="primary">LOC109470518</name>
</gene>
<dbReference type="AlphaFoldDB" id="A0A6P4Z611"/>
<keyword evidence="3" id="KW-0147">Chitin-binding</keyword>
<evidence type="ECO:0000259" key="10">
    <source>
        <dbReference type="PROSITE" id="PS50940"/>
    </source>
</evidence>
<dbReference type="SMART" id="SM00494">
    <property type="entry name" value="ChtBD2"/>
    <property type="match status" value="2"/>
</dbReference>
<dbReference type="InterPro" id="IPR051940">
    <property type="entry name" value="Chitin_bind-dev_reg"/>
</dbReference>
<dbReference type="RefSeq" id="XP_019625041.1">
    <property type="nucleotide sequence ID" value="XM_019769482.1"/>
</dbReference>